<dbReference type="PANTHER" id="PTHR43240">
    <property type="entry name" value="1,4-DIHYDROXY-2-NAPHTHOYL-COA THIOESTERASE 1"/>
    <property type="match status" value="1"/>
</dbReference>
<reference evidence="4 5" key="1">
    <citation type="submission" date="2014-07" db="EMBL/GenBank/DDBJ databases">
        <title>Complete genome sequence of Corynebacterium atypicum DSM 44849: identifiction of the mycolic acid biosynthesis genes.</title>
        <authorList>
            <person name="Tippelt A."/>
            <person name="Mollmann S."/>
            <person name="Albersmeier A."/>
            <person name="Jaenicke S."/>
            <person name="Ruckert C."/>
            <person name="Tauch A."/>
        </authorList>
    </citation>
    <scope>NUCLEOTIDE SEQUENCE [LARGE SCALE GENOMIC DNA]</scope>
    <source>
        <strain evidence="4 5">R2070</strain>
    </source>
</reference>
<dbReference type="PANTHER" id="PTHR43240:SF5">
    <property type="entry name" value="1,4-DIHYDROXY-2-NAPHTHOYL-COA THIOESTERASE 1"/>
    <property type="match status" value="1"/>
</dbReference>
<dbReference type="CDD" id="cd03443">
    <property type="entry name" value="PaaI_thioesterase"/>
    <property type="match status" value="1"/>
</dbReference>
<dbReference type="SUPFAM" id="SSF54637">
    <property type="entry name" value="Thioesterase/thiol ester dehydrase-isomerase"/>
    <property type="match status" value="1"/>
</dbReference>
<evidence type="ECO:0000313" key="5">
    <source>
        <dbReference type="Proteomes" id="UP000028504"/>
    </source>
</evidence>
<evidence type="ECO:0000313" key="4">
    <source>
        <dbReference type="EMBL" id="AIG64154.1"/>
    </source>
</evidence>
<dbReference type="Pfam" id="PF03061">
    <property type="entry name" value="4HBT"/>
    <property type="match status" value="1"/>
</dbReference>
<name>A0ABN4DFJ7_9CORY</name>
<accession>A0ABN4DFJ7</accession>
<evidence type="ECO:0000256" key="2">
    <source>
        <dbReference type="ARBA" id="ARBA00022801"/>
    </source>
</evidence>
<protein>
    <recommendedName>
        <fullName evidence="3">Thioesterase domain-containing protein</fullName>
    </recommendedName>
</protein>
<organism evidence="4 5">
    <name type="scientific">Corynebacterium atypicum</name>
    <dbReference type="NCBI Taxonomy" id="191610"/>
    <lineage>
        <taxon>Bacteria</taxon>
        <taxon>Bacillati</taxon>
        <taxon>Actinomycetota</taxon>
        <taxon>Actinomycetes</taxon>
        <taxon>Mycobacteriales</taxon>
        <taxon>Corynebacteriaceae</taxon>
        <taxon>Corynebacterium</taxon>
    </lineage>
</organism>
<dbReference type="Proteomes" id="UP000028504">
    <property type="component" value="Chromosome"/>
</dbReference>
<evidence type="ECO:0000259" key="3">
    <source>
        <dbReference type="Pfam" id="PF03061"/>
    </source>
</evidence>
<dbReference type="InterPro" id="IPR003736">
    <property type="entry name" value="PAAI_dom"/>
</dbReference>
<gene>
    <name evidence="4" type="ORF">CATYP_05440</name>
</gene>
<keyword evidence="5" id="KW-1185">Reference proteome</keyword>
<comment type="similarity">
    <text evidence="1">Belongs to the thioesterase PaaI family.</text>
</comment>
<dbReference type="InterPro" id="IPR029069">
    <property type="entry name" value="HotDog_dom_sf"/>
</dbReference>
<dbReference type="EMBL" id="CP008944">
    <property type="protein sequence ID" value="AIG64154.1"/>
    <property type="molecule type" value="Genomic_DNA"/>
</dbReference>
<proteinExistence type="inferred from homology"/>
<sequence length="146" mass="15790">MRLLELYHKAQQRDLNDEELAQVNEDLYGLERTLGIRYVALGPKHVEAELEVGSGHLQPAGLVHGGVYTALVESVGSTAALLATGKLVVGMTNSTDFIASTRSGLLRASATPLQVGKRTQLWQARITDDAAHLLAHGQLRTMTQYG</sequence>
<keyword evidence="2" id="KW-0378">Hydrolase</keyword>
<dbReference type="RefSeq" id="WP_038605527.1">
    <property type="nucleotide sequence ID" value="NZ_CP008944.1"/>
</dbReference>
<evidence type="ECO:0000256" key="1">
    <source>
        <dbReference type="ARBA" id="ARBA00008324"/>
    </source>
</evidence>
<dbReference type="NCBIfam" id="TIGR00369">
    <property type="entry name" value="unchar_dom_1"/>
    <property type="match status" value="1"/>
</dbReference>
<feature type="domain" description="Thioesterase" evidence="3">
    <location>
        <begin position="61"/>
        <end position="130"/>
    </location>
</feature>
<dbReference type="Gene3D" id="3.10.129.10">
    <property type="entry name" value="Hotdog Thioesterase"/>
    <property type="match status" value="1"/>
</dbReference>
<dbReference type="InterPro" id="IPR006683">
    <property type="entry name" value="Thioestr_dom"/>
</dbReference>